<evidence type="ECO:0000313" key="2">
    <source>
        <dbReference type="Proteomes" id="UP000598971"/>
    </source>
</evidence>
<keyword evidence="2" id="KW-1185">Reference proteome</keyword>
<evidence type="ECO:0000313" key="1">
    <source>
        <dbReference type="EMBL" id="NNV56537.1"/>
    </source>
</evidence>
<comment type="caution">
    <text evidence="1">The sequence shown here is derived from an EMBL/GenBank/DDBJ whole genome shotgun (WGS) entry which is preliminary data.</text>
</comment>
<reference evidence="1" key="1">
    <citation type="submission" date="2019-10" db="EMBL/GenBank/DDBJ databases">
        <title>Draft genome sequence of Panacibacter sp. KCS-6.</title>
        <authorList>
            <person name="Yim K.J."/>
        </authorList>
    </citation>
    <scope>NUCLEOTIDE SEQUENCE</scope>
    <source>
        <strain evidence="1">KCS-6</strain>
    </source>
</reference>
<organism evidence="1 2">
    <name type="scientific">Limnovirga soli</name>
    <dbReference type="NCBI Taxonomy" id="2656915"/>
    <lineage>
        <taxon>Bacteria</taxon>
        <taxon>Pseudomonadati</taxon>
        <taxon>Bacteroidota</taxon>
        <taxon>Chitinophagia</taxon>
        <taxon>Chitinophagales</taxon>
        <taxon>Chitinophagaceae</taxon>
        <taxon>Limnovirga</taxon>
    </lineage>
</organism>
<evidence type="ECO:0008006" key="3">
    <source>
        <dbReference type="Google" id="ProtNLM"/>
    </source>
</evidence>
<sequence>MSAITIIPSSEINYHQWDVCIAQSKNPMVYATSTWLQQMADSWHGLVLNNYEAVMPVVWRKKLGIRYCYTMPFTQQLGIYAKQLQPGLEEEFIQALEQFVQYGDYAFNYGTTTAEWAANVHHNYILPLQPAYEIISAAYSKDVQQNIKKAAKEDLQYATASYSNATQIFQELYHHKTPHVTPADYDSFRLLCHTLDGANQLISRQVLNEKNEVLAIVLLIQYQNRIYNIMNSTTTAGRNSSANYWLLDNVFKEFAASNYVFDFEGSDIPGIQSFYEKFGAVNQPYSSIHINRLPFPLNLLKR</sequence>
<dbReference type="InterPro" id="IPR016181">
    <property type="entry name" value="Acyl_CoA_acyltransferase"/>
</dbReference>
<dbReference type="SUPFAM" id="SSF55729">
    <property type="entry name" value="Acyl-CoA N-acyltransferases (Nat)"/>
    <property type="match status" value="1"/>
</dbReference>
<accession>A0A8J8JS38</accession>
<dbReference type="Gene3D" id="3.40.630.30">
    <property type="match status" value="1"/>
</dbReference>
<proteinExistence type="predicted"/>
<dbReference type="RefSeq" id="WP_171608478.1">
    <property type="nucleotide sequence ID" value="NZ_WHPF01000009.1"/>
</dbReference>
<gene>
    <name evidence="1" type="ORF">GD597_13780</name>
</gene>
<protein>
    <recommendedName>
        <fullName evidence="3">BioF2-like acetyltransferase domain-containing protein</fullName>
    </recommendedName>
</protein>
<name>A0A8J8JS38_9BACT</name>
<dbReference type="EMBL" id="WHPF01000009">
    <property type="protein sequence ID" value="NNV56537.1"/>
    <property type="molecule type" value="Genomic_DNA"/>
</dbReference>
<dbReference type="AlphaFoldDB" id="A0A8J8JS38"/>
<dbReference type="Proteomes" id="UP000598971">
    <property type="component" value="Unassembled WGS sequence"/>
</dbReference>